<evidence type="ECO:0000259" key="4">
    <source>
        <dbReference type="Pfam" id="PF01580"/>
    </source>
</evidence>
<name>A0AA95KED6_9GAMM</name>
<dbReference type="GO" id="GO:0005524">
    <property type="term" value="F:ATP binding"/>
    <property type="evidence" value="ECO:0007669"/>
    <property type="project" value="UniProtKB-KW"/>
</dbReference>
<evidence type="ECO:0000313" key="5">
    <source>
        <dbReference type="EMBL" id="WGZ90196.1"/>
    </source>
</evidence>
<dbReference type="Gene3D" id="3.40.50.300">
    <property type="entry name" value="P-loop containing nucleotide triphosphate hydrolases"/>
    <property type="match status" value="1"/>
</dbReference>
<reference evidence="5" key="2">
    <citation type="submission" date="2023-04" db="EMBL/GenBank/DDBJ databases">
        <authorList>
            <person name="Beletskiy A.V."/>
            <person name="Mardanov A.V."/>
            <person name="Ravin N.V."/>
        </authorList>
    </citation>
    <scope>NUCLEOTIDE SEQUENCE</scope>
    <source>
        <strain evidence="5">GKL-01</strain>
    </source>
</reference>
<dbReference type="InterPro" id="IPR002543">
    <property type="entry name" value="FtsK_dom"/>
</dbReference>
<keyword evidence="3" id="KW-0812">Transmembrane</keyword>
<dbReference type="SUPFAM" id="SSF52540">
    <property type="entry name" value="P-loop containing nucleoside triphosphate hydrolases"/>
    <property type="match status" value="1"/>
</dbReference>
<gene>
    <name evidence="5" type="ORF">QJT80_11895</name>
</gene>
<keyword evidence="2" id="KW-0067">ATP-binding</keyword>
<evidence type="ECO:0000256" key="2">
    <source>
        <dbReference type="ARBA" id="ARBA00022840"/>
    </source>
</evidence>
<protein>
    <submittedName>
        <fullName evidence="5">FtsK/SpoIIIE domain-containing protein</fullName>
    </submittedName>
</protein>
<dbReference type="PANTHER" id="PTHR22683">
    <property type="entry name" value="SPORULATION PROTEIN RELATED"/>
    <property type="match status" value="1"/>
</dbReference>
<sequence length="482" mass="52935">MASDKGFKQIVQTWLRKYKVGTLPEHMRTAKPNSQDLMEIAKPTLIGIPILVILYLIWDLTGFATGLAVAVALAILDATRPLRGGYWLMKPEPPPNSPEVKNRFLLEEGIDPEKWWGKKVQEALSAHGVQARVVALDTSGASVDVYELEVQKGYDINLIAHLGDNFARSLALPKGERVLVEANIGNGRAALYIPKAAKRRVPSTELITQRTADFTKFKLPGLVGEDLVGKPLVVDIAQAPHLLVGGEVGSERASQLLNMLFSMAYYCSPQQLQMTVIDPKKIELPVVNQLPHLTEAVVTDIQQAYTIFKQVQTVLEQRCQLLLEAGVGHISAYNELNPEHPIPYYIVAISELHVMLQNTTPVPELGDIALGQAVRQSLMSLVTAAPAQAAGIHFLFGLQCYDPKTCGDMLRQAIPSAIGLRVRGQAFSEMLIGRPGCEVLGSQGQCYVLMSNDMTPVRAQVASATELEWVQLAQQIKEKWPN</sequence>
<dbReference type="InterPro" id="IPR027417">
    <property type="entry name" value="P-loop_NTPase"/>
</dbReference>
<dbReference type="Pfam" id="PF01580">
    <property type="entry name" value="FtsK_SpoIIIE"/>
    <property type="match status" value="1"/>
</dbReference>
<keyword evidence="3" id="KW-0472">Membrane</keyword>
<dbReference type="GO" id="GO:0003677">
    <property type="term" value="F:DNA binding"/>
    <property type="evidence" value="ECO:0007669"/>
    <property type="project" value="InterPro"/>
</dbReference>
<dbReference type="Proteomes" id="UP001300672">
    <property type="component" value="Chromosome"/>
</dbReference>
<dbReference type="Gene3D" id="3.30.980.40">
    <property type="match status" value="1"/>
</dbReference>
<accession>A0AA95KED6</accession>
<feature type="domain" description="FtsK" evidence="4">
    <location>
        <begin position="208"/>
        <end position="358"/>
    </location>
</feature>
<dbReference type="KEGG" id="tdu:QJT80_11895"/>
<dbReference type="AlphaFoldDB" id="A0AA95KED6"/>
<proteinExistence type="predicted"/>
<evidence type="ECO:0000256" key="3">
    <source>
        <dbReference type="SAM" id="Phobius"/>
    </source>
</evidence>
<dbReference type="EMBL" id="CP124755">
    <property type="protein sequence ID" value="WGZ90196.1"/>
    <property type="molecule type" value="Genomic_DNA"/>
</dbReference>
<keyword evidence="3" id="KW-1133">Transmembrane helix</keyword>
<feature type="transmembrane region" description="Helical" evidence="3">
    <location>
        <begin position="46"/>
        <end position="76"/>
    </location>
</feature>
<keyword evidence="1" id="KW-0547">Nucleotide-binding</keyword>
<organism evidence="5">
    <name type="scientific">Candidatus Thiocaldithrix dubininis</name>
    <dbReference type="NCBI Taxonomy" id="3080823"/>
    <lineage>
        <taxon>Bacteria</taxon>
        <taxon>Pseudomonadati</taxon>
        <taxon>Pseudomonadota</taxon>
        <taxon>Gammaproteobacteria</taxon>
        <taxon>Thiotrichales</taxon>
        <taxon>Thiotrichaceae</taxon>
        <taxon>Candidatus Thiocaldithrix</taxon>
    </lineage>
</organism>
<reference evidence="5" key="1">
    <citation type="journal article" date="2023" name="Int. J. Mol. Sci.">
        <title>Metagenomics Revealed a New Genus 'Candidatus Thiocaldithrix dubininis' gen. nov., sp. nov. and a New Species 'Candidatus Thiothrix putei' sp. nov. in the Family Thiotrichaceae, Some Members of Which Have Traits of Both Na+- and H+-Motive Energetics.</title>
        <authorList>
            <person name="Ravin N.V."/>
            <person name="Muntyan M.S."/>
            <person name="Smolyakov D.D."/>
            <person name="Rudenko T.S."/>
            <person name="Beletsky A.V."/>
            <person name="Mardanov A.V."/>
            <person name="Grabovich M.Y."/>
        </authorList>
    </citation>
    <scope>NUCLEOTIDE SEQUENCE</scope>
    <source>
        <strain evidence="5">GKL-01</strain>
    </source>
</reference>
<evidence type="ECO:0000256" key="1">
    <source>
        <dbReference type="ARBA" id="ARBA00022741"/>
    </source>
</evidence>
<dbReference type="PANTHER" id="PTHR22683:SF41">
    <property type="entry name" value="DNA TRANSLOCASE FTSK"/>
    <property type="match status" value="1"/>
</dbReference>
<dbReference type="InterPro" id="IPR050206">
    <property type="entry name" value="FtsK/SpoIIIE/SftA"/>
</dbReference>